<dbReference type="Gene3D" id="1.10.10.60">
    <property type="entry name" value="Homeodomain-like"/>
    <property type="match status" value="1"/>
</dbReference>
<dbReference type="InterPro" id="IPR009057">
    <property type="entry name" value="Homeodomain-like_sf"/>
</dbReference>
<dbReference type="InterPro" id="IPR052158">
    <property type="entry name" value="INH-QAR"/>
</dbReference>
<sequence>MSRVVFLLIPQVHLLDVAGPAQVFSTANDLGWPYTPAYVAEAGEVATVQGLPLQAEITWPPLTPDDLIIVPGWRGPTRPAGKQTLRRLREHHESGGTVASVCAGADALGRAGLLDGRRCTTHHTVQDELARLYPQAKVVKDALYVEDDRVVTSAGVASGIDVALHLVTTRHGPYTAGQVARALLVHTHRDGTAEQISPMVRWRSHVDETVHRIQDLIETRFTERLPLSLLAEATGCSERTVTRLFTRATGLTPLAYQTALRLERAEHLLGRGATAEVAAREVGFEDTRMLRRLRARTVPPADR</sequence>
<dbReference type="PROSITE" id="PS01124">
    <property type="entry name" value="HTH_ARAC_FAMILY_2"/>
    <property type="match status" value="1"/>
</dbReference>
<gene>
    <name evidence="4" type="ORF">ACFFRN_26790</name>
</gene>
<dbReference type="InterPro" id="IPR029062">
    <property type="entry name" value="Class_I_gatase-like"/>
</dbReference>
<dbReference type="InterPro" id="IPR002818">
    <property type="entry name" value="DJ-1/PfpI"/>
</dbReference>
<dbReference type="PANTHER" id="PTHR43130">
    <property type="entry name" value="ARAC-FAMILY TRANSCRIPTIONAL REGULATOR"/>
    <property type="match status" value="1"/>
</dbReference>
<accession>A0ABV5Q423</accession>
<keyword evidence="2" id="KW-0804">Transcription</keyword>
<dbReference type="RefSeq" id="WP_346124986.1">
    <property type="nucleotide sequence ID" value="NZ_BAAAXC010000015.1"/>
</dbReference>
<dbReference type="Pfam" id="PF12833">
    <property type="entry name" value="HTH_18"/>
    <property type="match status" value="1"/>
</dbReference>
<dbReference type="EMBL" id="JBHMCE010000008">
    <property type="protein sequence ID" value="MFB9530224.1"/>
    <property type="molecule type" value="Genomic_DNA"/>
</dbReference>
<dbReference type="SUPFAM" id="SSF52317">
    <property type="entry name" value="Class I glutamine amidotransferase-like"/>
    <property type="match status" value="1"/>
</dbReference>
<evidence type="ECO:0000256" key="1">
    <source>
        <dbReference type="ARBA" id="ARBA00023015"/>
    </source>
</evidence>
<dbReference type="CDD" id="cd03137">
    <property type="entry name" value="GATase1_AraC_1"/>
    <property type="match status" value="1"/>
</dbReference>
<comment type="caution">
    <text evidence="4">The sequence shown here is derived from an EMBL/GenBank/DDBJ whole genome shotgun (WGS) entry which is preliminary data.</text>
</comment>
<reference evidence="4 5" key="1">
    <citation type="submission" date="2024-09" db="EMBL/GenBank/DDBJ databases">
        <authorList>
            <person name="Sun Q."/>
            <person name="Mori K."/>
        </authorList>
    </citation>
    <scope>NUCLEOTIDE SEQUENCE [LARGE SCALE GENOMIC DNA]</scope>
    <source>
        <strain evidence="4 5">JCM 3323</strain>
    </source>
</reference>
<evidence type="ECO:0000313" key="4">
    <source>
        <dbReference type="EMBL" id="MFB9530224.1"/>
    </source>
</evidence>
<protein>
    <submittedName>
        <fullName evidence="4">GlxA family transcriptional regulator</fullName>
    </submittedName>
</protein>
<evidence type="ECO:0000259" key="3">
    <source>
        <dbReference type="PROSITE" id="PS01124"/>
    </source>
</evidence>
<dbReference type="InterPro" id="IPR018060">
    <property type="entry name" value="HTH_AraC"/>
</dbReference>
<dbReference type="PANTHER" id="PTHR43130:SF3">
    <property type="entry name" value="HTH-TYPE TRANSCRIPTIONAL REGULATOR RV1931C"/>
    <property type="match status" value="1"/>
</dbReference>
<evidence type="ECO:0000313" key="5">
    <source>
        <dbReference type="Proteomes" id="UP001589646"/>
    </source>
</evidence>
<dbReference type="Proteomes" id="UP001589646">
    <property type="component" value="Unassembled WGS sequence"/>
</dbReference>
<keyword evidence="5" id="KW-1185">Reference proteome</keyword>
<feature type="domain" description="HTH araC/xylS-type" evidence="3">
    <location>
        <begin position="211"/>
        <end position="303"/>
    </location>
</feature>
<evidence type="ECO:0000256" key="2">
    <source>
        <dbReference type="ARBA" id="ARBA00023163"/>
    </source>
</evidence>
<keyword evidence="1" id="KW-0805">Transcription regulation</keyword>
<organism evidence="4 5">
    <name type="scientific">Nonomuraea roseola</name>
    <dbReference type="NCBI Taxonomy" id="46179"/>
    <lineage>
        <taxon>Bacteria</taxon>
        <taxon>Bacillati</taxon>
        <taxon>Actinomycetota</taxon>
        <taxon>Actinomycetes</taxon>
        <taxon>Streptosporangiales</taxon>
        <taxon>Streptosporangiaceae</taxon>
        <taxon>Nonomuraea</taxon>
    </lineage>
</organism>
<dbReference type="SUPFAM" id="SSF46689">
    <property type="entry name" value="Homeodomain-like"/>
    <property type="match status" value="1"/>
</dbReference>
<name>A0ABV5Q423_9ACTN</name>
<dbReference type="SMART" id="SM00342">
    <property type="entry name" value="HTH_ARAC"/>
    <property type="match status" value="1"/>
</dbReference>
<dbReference type="Pfam" id="PF01965">
    <property type="entry name" value="DJ-1_PfpI"/>
    <property type="match status" value="1"/>
</dbReference>
<dbReference type="Gene3D" id="3.40.50.880">
    <property type="match status" value="1"/>
</dbReference>
<proteinExistence type="predicted"/>